<dbReference type="Gene3D" id="3.60.21.10">
    <property type="match status" value="1"/>
</dbReference>
<protein>
    <submittedName>
        <fullName evidence="2">Metallophosphoesterase</fullName>
    </submittedName>
</protein>
<dbReference type="InterPro" id="IPR029052">
    <property type="entry name" value="Metallo-depent_PP-like"/>
</dbReference>
<evidence type="ECO:0000313" key="3">
    <source>
        <dbReference type="Proteomes" id="UP000824140"/>
    </source>
</evidence>
<organism evidence="2 3">
    <name type="scientific">Candidatus Alectryocaccomicrobium excrementavium</name>
    <dbReference type="NCBI Taxonomy" id="2840668"/>
    <lineage>
        <taxon>Bacteria</taxon>
        <taxon>Bacillati</taxon>
        <taxon>Bacillota</taxon>
        <taxon>Clostridia</taxon>
        <taxon>Candidatus Alectryocaccomicrobium</taxon>
    </lineage>
</organism>
<dbReference type="Proteomes" id="UP000824140">
    <property type="component" value="Unassembled WGS sequence"/>
</dbReference>
<dbReference type="Pfam" id="PF00149">
    <property type="entry name" value="Metallophos"/>
    <property type="match status" value="1"/>
</dbReference>
<proteinExistence type="predicted"/>
<reference evidence="2" key="1">
    <citation type="submission" date="2020-10" db="EMBL/GenBank/DDBJ databases">
        <authorList>
            <person name="Gilroy R."/>
        </authorList>
    </citation>
    <scope>NUCLEOTIDE SEQUENCE</scope>
    <source>
        <strain evidence="2">13766</strain>
    </source>
</reference>
<evidence type="ECO:0000259" key="1">
    <source>
        <dbReference type="Pfam" id="PF00149"/>
    </source>
</evidence>
<sequence length="338" mass="37965">MNARFAVITDLHVDIMHDGVARMQAFCEAAVAEHVDFLLHLGDMQYPEADFLRKYAPESLEKREGRAWFVCGRDDEKLAVKRLAAQTGLKLYGVLGNHDMDSCDKATACRYWGMPGPRYSFVEGGVRFIALDTNFLREGEQMRDFDHCNYRGRRAEDLGFLTRPQLDWLEAEILRSQEPCVLLSHAALGDDILCVHDRAALWDMLERVNRERRRVILALNGHNHVDGMSVRRGVPFISINSASNIWIGHRYDAVRYSETICRAYPHIKGCAPYRDALFALFTIDDAGISMRGRSTGFVGPSPQELGFPKEASFFDPAPLVRSRSLPLCALSGDGPAAG</sequence>
<evidence type="ECO:0000313" key="2">
    <source>
        <dbReference type="EMBL" id="HIS91962.1"/>
    </source>
</evidence>
<dbReference type="InterPro" id="IPR004843">
    <property type="entry name" value="Calcineurin-like_PHP"/>
</dbReference>
<gene>
    <name evidence="2" type="ORF">IAA84_02985</name>
</gene>
<dbReference type="PANTHER" id="PTHR43143">
    <property type="entry name" value="METALLOPHOSPHOESTERASE, CALCINEURIN SUPERFAMILY"/>
    <property type="match status" value="1"/>
</dbReference>
<dbReference type="AlphaFoldDB" id="A0A9D1K5U2"/>
<dbReference type="GO" id="GO:0016787">
    <property type="term" value="F:hydrolase activity"/>
    <property type="evidence" value="ECO:0007669"/>
    <property type="project" value="InterPro"/>
</dbReference>
<reference evidence="2" key="2">
    <citation type="journal article" date="2021" name="PeerJ">
        <title>Extensive microbial diversity within the chicken gut microbiome revealed by metagenomics and culture.</title>
        <authorList>
            <person name="Gilroy R."/>
            <person name="Ravi A."/>
            <person name="Getino M."/>
            <person name="Pursley I."/>
            <person name="Horton D.L."/>
            <person name="Alikhan N.F."/>
            <person name="Baker D."/>
            <person name="Gharbi K."/>
            <person name="Hall N."/>
            <person name="Watson M."/>
            <person name="Adriaenssens E.M."/>
            <person name="Foster-Nyarko E."/>
            <person name="Jarju S."/>
            <person name="Secka A."/>
            <person name="Antonio M."/>
            <person name="Oren A."/>
            <person name="Chaudhuri R.R."/>
            <person name="La Ragione R."/>
            <person name="Hildebrand F."/>
            <person name="Pallen M.J."/>
        </authorList>
    </citation>
    <scope>NUCLEOTIDE SEQUENCE</scope>
    <source>
        <strain evidence="2">13766</strain>
    </source>
</reference>
<dbReference type="EMBL" id="DVJN01000060">
    <property type="protein sequence ID" value="HIS91962.1"/>
    <property type="molecule type" value="Genomic_DNA"/>
</dbReference>
<dbReference type="PANTHER" id="PTHR43143:SF1">
    <property type="entry name" value="SERINE_THREONINE-PROTEIN PHOSPHATASE CPPED1"/>
    <property type="match status" value="1"/>
</dbReference>
<name>A0A9D1K5U2_9FIRM</name>
<dbReference type="SUPFAM" id="SSF56300">
    <property type="entry name" value="Metallo-dependent phosphatases"/>
    <property type="match status" value="1"/>
</dbReference>
<comment type="caution">
    <text evidence="2">The sequence shown here is derived from an EMBL/GenBank/DDBJ whole genome shotgun (WGS) entry which is preliminary data.</text>
</comment>
<feature type="domain" description="Calcineurin-like phosphoesterase" evidence="1">
    <location>
        <begin position="4"/>
        <end position="225"/>
    </location>
</feature>
<dbReference type="InterPro" id="IPR051918">
    <property type="entry name" value="STPP_CPPED1"/>
</dbReference>
<accession>A0A9D1K5U2</accession>